<reference evidence="2" key="1">
    <citation type="submission" date="2021-05" db="EMBL/GenBank/DDBJ databases">
        <title>Novel Bacillus species.</title>
        <authorList>
            <person name="Liu G."/>
        </authorList>
    </citation>
    <scope>NUCLEOTIDE SEQUENCE</scope>
    <source>
        <strain evidence="2">FJAT-50051</strain>
    </source>
</reference>
<feature type="transmembrane region" description="Helical" evidence="1">
    <location>
        <begin position="12"/>
        <end position="34"/>
    </location>
</feature>
<proteinExistence type="predicted"/>
<organism evidence="2">
    <name type="scientific">Neobacillus citreus</name>
    <dbReference type="NCBI Taxonomy" id="2833578"/>
    <lineage>
        <taxon>Bacteria</taxon>
        <taxon>Bacillati</taxon>
        <taxon>Bacillota</taxon>
        <taxon>Bacilli</taxon>
        <taxon>Bacillales</taxon>
        <taxon>Bacillaceae</taxon>
        <taxon>Neobacillus</taxon>
    </lineage>
</organism>
<comment type="caution">
    <text evidence="2">The sequence shown here is derived from an EMBL/GenBank/DDBJ whole genome shotgun (WGS) entry which is preliminary data.</text>
</comment>
<feature type="transmembrane region" description="Helical" evidence="1">
    <location>
        <begin position="172"/>
        <end position="189"/>
    </location>
</feature>
<keyword evidence="1" id="KW-1133">Transmembrane helix</keyword>
<sequence>MTTPVYDPPRGANSFLVYVIACVAGIGLVVWRYVADLAGSIRTATVTLPVRFAPTAQVPQPPGGAEVRADQATLRVATSDVPAGAIAYVRVGDAVELVAVSVLIALVAVVAWKLSRGGLFDRSTARVLDLVGIAAIVAGFVPDFVRRMGWNWIVSGLGWDGRLPEPVVTTPWVPLYVGLLVIICFRFAIRAAQPMVRDQSGLV</sequence>
<dbReference type="AlphaFoldDB" id="A0A942YEM3"/>
<evidence type="ECO:0000313" key="2">
    <source>
        <dbReference type="EMBL" id="MBS4187584.1"/>
    </source>
</evidence>
<gene>
    <name evidence="2" type="ORF">KHB02_40115</name>
</gene>
<protein>
    <recommendedName>
        <fullName evidence="3">DUF2975 domain-containing protein</fullName>
    </recommendedName>
</protein>
<dbReference type="EMBL" id="JAGYPE010000008">
    <property type="protein sequence ID" value="MBS4187584.1"/>
    <property type="molecule type" value="Genomic_DNA"/>
</dbReference>
<keyword evidence="1" id="KW-0812">Transmembrane</keyword>
<feature type="transmembrane region" description="Helical" evidence="1">
    <location>
        <begin position="97"/>
        <end position="115"/>
    </location>
</feature>
<evidence type="ECO:0000256" key="1">
    <source>
        <dbReference type="SAM" id="Phobius"/>
    </source>
</evidence>
<feature type="transmembrane region" description="Helical" evidence="1">
    <location>
        <begin position="127"/>
        <end position="145"/>
    </location>
</feature>
<evidence type="ECO:0008006" key="3">
    <source>
        <dbReference type="Google" id="ProtNLM"/>
    </source>
</evidence>
<accession>A0A942YEM3</accession>
<keyword evidence="1" id="KW-0472">Membrane</keyword>
<name>A0A942YEM3_9BACI</name>